<dbReference type="GO" id="GO:0042721">
    <property type="term" value="C:TIM22 mitochondrial import inner membrane insertion complex"/>
    <property type="evidence" value="ECO:0007669"/>
    <property type="project" value="InterPro"/>
</dbReference>
<dbReference type="GO" id="GO:0009941">
    <property type="term" value="C:chloroplast envelope"/>
    <property type="evidence" value="ECO:0007669"/>
    <property type="project" value="TreeGrafter"/>
</dbReference>
<dbReference type="GO" id="GO:0045039">
    <property type="term" value="P:protein insertion into mitochondrial inner membrane"/>
    <property type="evidence" value="ECO:0007669"/>
    <property type="project" value="InterPro"/>
</dbReference>
<dbReference type="GO" id="GO:0045036">
    <property type="term" value="P:protein targeting to chloroplast"/>
    <property type="evidence" value="ECO:0007669"/>
    <property type="project" value="TreeGrafter"/>
</dbReference>
<evidence type="ECO:0000256" key="5">
    <source>
        <dbReference type="SAM" id="MobiDB-lite"/>
    </source>
</evidence>
<organism evidence="6 7">
    <name type="scientific">Zingiber officinale</name>
    <name type="common">Ginger</name>
    <name type="synonym">Amomum zingiber</name>
    <dbReference type="NCBI Taxonomy" id="94328"/>
    <lineage>
        <taxon>Eukaryota</taxon>
        <taxon>Viridiplantae</taxon>
        <taxon>Streptophyta</taxon>
        <taxon>Embryophyta</taxon>
        <taxon>Tracheophyta</taxon>
        <taxon>Spermatophyta</taxon>
        <taxon>Magnoliopsida</taxon>
        <taxon>Liliopsida</taxon>
        <taxon>Zingiberales</taxon>
        <taxon>Zingiberaceae</taxon>
        <taxon>Zingiber</taxon>
    </lineage>
</organism>
<evidence type="ECO:0000256" key="2">
    <source>
        <dbReference type="ARBA" id="ARBA00022692"/>
    </source>
</evidence>
<evidence type="ECO:0000313" key="7">
    <source>
        <dbReference type="Proteomes" id="UP000734854"/>
    </source>
</evidence>
<dbReference type="Proteomes" id="UP000734854">
    <property type="component" value="Unassembled WGS sequence"/>
</dbReference>
<accession>A0A8J5EWN4</accession>
<keyword evidence="3" id="KW-1133">Transmembrane helix</keyword>
<dbReference type="Pfam" id="PF02466">
    <property type="entry name" value="Tim17"/>
    <property type="match status" value="1"/>
</dbReference>
<dbReference type="PANTHER" id="PTHR14110">
    <property type="entry name" value="MITOCHONDRIAL IMPORT INNER MEMBRANE TRANSLOCASE SUBUNIT TIM22"/>
    <property type="match status" value="1"/>
</dbReference>
<dbReference type="InterPro" id="IPR039175">
    <property type="entry name" value="TIM22"/>
</dbReference>
<reference evidence="6 7" key="1">
    <citation type="submission" date="2020-08" db="EMBL/GenBank/DDBJ databases">
        <title>Plant Genome Project.</title>
        <authorList>
            <person name="Zhang R.-G."/>
        </authorList>
    </citation>
    <scope>NUCLEOTIDE SEQUENCE [LARGE SCALE GENOMIC DNA]</scope>
    <source>
        <tissue evidence="6">Rhizome</tissue>
    </source>
</reference>
<proteinExistence type="predicted"/>
<keyword evidence="4" id="KW-0472">Membrane</keyword>
<dbReference type="OrthoDB" id="1913277at2759"/>
<evidence type="ECO:0000256" key="3">
    <source>
        <dbReference type="ARBA" id="ARBA00022989"/>
    </source>
</evidence>
<evidence type="ECO:0000256" key="1">
    <source>
        <dbReference type="ARBA" id="ARBA00004141"/>
    </source>
</evidence>
<gene>
    <name evidence="6" type="ORF">ZIOFF_064484</name>
</gene>
<comment type="caution">
    <text evidence="6">The sequence shown here is derived from an EMBL/GenBank/DDBJ whole genome shotgun (WGS) entry which is preliminary data.</text>
</comment>
<protein>
    <submittedName>
        <fullName evidence="6">Uncharacterized protein</fullName>
    </submittedName>
</protein>
<keyword evidence="2" id="KW-0812">Transmembrane</keyword>
<evidence type="ECO:0000313" key="6">
    <source>
        <dbReference type="EMBL" id="KAG6475266.1"/>
    </source>
</evidence>
<comment type="subcellular location">
    <subcellularLocation>
        <location evidence="1">Membrane</location>
        <topology evidence="1">Multi-pass membrane protein</topology>
    </subcellularLocation>
</comment>
<name>A0A8J5EWN4_ZINOF</name>
<sequence length="210" mass="21670">MAKAAARYPPEHETDDDEEGGDYGRDRGPKPKNKPSDSVGAEPPVVCLLRFSVDSAAGALMGSVIGFGSGLMKKKGFKGSLVDVGSSAKTFAVLAGVHSLVSCFLKRFRGKDDAINAGIAGCCTGLAFGVPGSPGVLLQSCLSFGAFSFLIQGLNKNQDALALPRLAGGGNEGDPAVVLPPFTLPLPPQLLEGFSSFCESLPKSKRIANN</sequence>
<dbReference type="GO" id="GO:0008320">
    <property type="term" value="F:protein transmembrane transporter activity"/>
    <property type="evidence" value="ECO:0007669"/>
    <property type="project" value="TreeGrafter"/>
</dbReference>
<keyword evidence="7" id="KW-1185">Reference proteome</keyword>
<dbReference type="PANTHER" id="PTHR14110:SF1">
    <property type="entry name" value="CHLOROPLASTIC IMPORT INNER MEMBRANE TRANSLOCASE SUBUNIT TIM22-2-RELATED"/>
    <property type="match status" value="1"/>
</dbReference>
<feature type="region of interest" description="Disordered" evidence="5">
    <location>
        <begin position="1"/>
        <end position="40"/>
    </location>
</feature>
<dbReference type="AlphaFoldDB" id="A0A8J5EWN4"/>
<dbReference type="EMBL" id="JACMSC010000018">
    <property type="protein sequence ID" value="KAG6475266.1"/>
    <property type="molecule type" value="Genomic_DNA"/>
</dbReference>
<evidence type="ECO:0000256" key="4">
    <source>
        <dbReference type="ARBA" id="ARBA00023136"/>
    </source>
</evidence>